<keyword evidence="2" id="KW-1185">Reference proteome</keyword>
<proteinExistence type="predicted"/>
<protein>
    <submittedName>
        <fullName evidence="1">Phage tail protein</fullName>
    </submittedName>
</protein>
<organism evidence="1 2">
    <name type="scientific">Candidatus Enterococcus murrayae</name>
    <dbReference type="NCBI Taxonomy" id="2815321"/>
    <lineage>
        <taxon>Bacteria</taxon>
        <taxon>Bacillati</taxon>
        <taxon>Bacillota</taxon>
        <taxon>Bacilli</taxon>
        <taxon>Lactobacillales</taxon>
        <taxon>Enterococcaceae</taxon>
        <taxon>Enterococcus</taxon>
    </lineage>
</organism>
<gene>
    <name evidence="1" type="ORF">JZO85_00640</name>
</gene>
<dbReference type="Proteomes" id="UP000664495">
    <property type="component" value="Unassembled WGS sequence"/>
</dbReference>
<evidence type="ECO:0000313" key="1">
    <source>
        <dbReference type="EMBL" id="MBO0450754.1"/>
    </source>
</evidence>
<accession>A0ABS3HBC2</accession>
<reference evidence="1 2" key="1">
    <citation type="submission" date="2021-03" db="EMBL/GenBank/DDBJ databases">
        <title>Enterococcal diversity collection.</title>
        <authorList>
            <person name="Gilmore M.S."/>
            <person name="Schwartzman J."/>
            <person name="Van Tyne D."/>
            <person name="Martin M."/>
            <person name="Earl A.M."/>
            <person name="Manson A.L."/>
            <person name="Straub T."/>
            <person name="Salamzade R."/>
            <person name="Saavedra J."/>
            <person name="Lebreton F."/>
            <person name="Prichula J."/>
            <person name="Schaufler K."/>
            <person name="Gaca A."/>
            <person name="Sgardioli B."/>
            <person name="Wagenaar J."/>
            <person name="Strong T."/>
        </authorList>
    </citation>
    <scope>NUCLEOTIDE SEQUENCE [LARGE SCALE GENOMIC DNA]</scope>
    <source>
        <strain evidence="1 2">MJM16</strain>
    </source>
</reference>
<dbReference type="RefSeq" id="WP_207106568.1">
    <property type="nucleotide sequence ID" value="NZ_JAFLVR010000001.1"/>
</dbReference>
<evidence type="ECO:0000313" key="2">
    <source>
        <dbReference type="Proteomes" id="UP000664495"/>
    </source>
</evidence>
<sequence>MPQTKIVPTFDNVSIKRVAFMFKGSSASINTDCNGNLDGETEMQTVEKKCGSTVVKTKSKPIGMTVKITGHVPIEVYRRFNGLKQDERIKAGVYSYGPDSVGEDFSLAAEIFDDFEENSKLVGMLECSSATGLTFAIENGADEVAALELEAKVMVDEFNKFYHEAIVAELDEDLTDDWMSKLSADVIKKAEPVARTMKNTNA</sequence>
<name>A0ABS3HBC2_9ENTE</name>
<dbReference type="EMBL" id="JAFLVR010000001">
    <property type="protein sequence ID" value="MBO0450754.1"/>
    <property type="molecule type" value="Genomic_DNA"/>
</dbReference>
<comment type="caution">
    <text evidence="1">The sequence shown here is derived from an EMBL/GenBank/DDBJ whole genome shotgun (WGS) entry which is preliminary data.</text>
</comment>